<keyword evidence="1 4" id="KW-0805">Transcription regulation</keyword>
<dbReference type="GO" id="GO:0003677">
    <property type="term" value="F:DNA binding"/>
    <property type="evidence" value="ECO:0007669"/>
    <property type="project" value="UniProtKB-UniRule"/>
</dbReference>
<evidence type="ECO:0000313" key="7">
    <source>
        <dbReference type="Proteomes" id="UP000675284"/>
    </source>
</evidence>
<dbReference type="Proteomes" id="UP000675284">
    <property type="component" value="Unassembled WGS sequence"/>
</dbReference>
<dbReference type="InterPro" id="IPR036390">
    <property type="entry name" value="WH_DNA-bd_sf"/>
</dbReference>
<dbReference type="Gene3D" id="1.10.10.10">
    <property type="entry name" value="Winged helix-like DNA-binding domain superfamily/Winged helix DNA-binding domain"/>
    <property type="match status" value="1"/>
</dbReference>
<dbReference type="Pfam" id="PF12802">
    <property type="entry name" value="MarR_2"/>
    <property type="match status" value="1"/>
</dbReference>
<dbReference type="SUPFAM" id="SSF46785">
    <property type="entry name" value="Winged helix' DNA-binding domain"/>
    <property type="match status" value="1"/>
</dbReference>
<reference evidence="6" key="1">
    <citation type="submission" date="2021-04" db="EMBL/GenBank/DDBJ databases">
        <title>Isolation and polyphasic classification of algal microorganism.</title>
        <authorList>
            <person name="Wang S."/>
        </authorList>
    </citation>
    <scope>NUCLEOTIDE SEQUENCE</scope>
    <source>
        <strain evidence="6">720a</strain>
    </source>
</reference>
<dbReference type="PANTHER" id="PTHR38465:SF1">
    <property type="entry name" value="HTH-TYPE TRANSCRIPTIONAL REGULATOR MJ1563-RELATED"/>
    <property type="match status" value="1"/>
</dbReference>
<name>A0A941I9S7_9BACI</name>
<dbReference type="EMBL" id="JAGSOT010000002">
    <property type="protein sequence ID" value="MBR7794687.1"/>
    <property type="molecule type" value="Genomic_DNA"/>
</dbReference>
<evidence type="ECO:0000256" key="4">
    <source>
        <dbReference type="PIRNR" id="PIRNR006707"/>
    </source>
</evidence>
<sequence length="186" mass="21685">MSSQSNKGIVEIQSHFVEKIADNMQSFGVSTTVGRVLGIIYMQGKPMTLDELSAETGMSKTRMSQVVREMIDLNIAERAFKKGVRKDLYQVEQDYYQTFTSLFTSTWHNAINKHIHFEQKLKEKLHDLNHVEKLPDTNEQLITEITIELKAWMDYYDWIKRLISFFESGEIFQHVPKKQAGGNKYE</sequence>
<dbReference type="PANTHER" id="PTHR38465">
    <property type="entry name" value="HTH-TYPE TRANSCRIPTIONAL REGULATOR MJ1563-RELATED"/>
    <property type="match status" value="1"/>
</dbReference>
<evidence type="ECO:0000256" key="2">
    <source>
        <dbReference type="ARBA" id="ARBA00023125"/>
    </source>
</evidence>
<comment type="caution">
    <text evidence="6">The sequence shown here is derived from an EMBL/GenBank/DDBJ whole genome shotgun (WGS) entry which is preliminary data.</text>
</comment>
<evidence type="ECO:0000256" key="3">
    <source>
        <dbReference type="ARBA" id="ARBA00023163"/>
    </source>
</evidence>
<proteinExistence type="inferred from homology"/>
<dbReference type="InterPro" id="IPR052362">
    <property type="entry name" value="HTH-GbsR_regulator"/>
</dbReference>
<protein>
    <recommendedName>
        <fullName evidence="4">HTH-type transcriptional regulator</fullName>
    </recommendedName>
</protein>
<dbReference type="InterPro" id="IPR000835">
    <property type="entry name" value="HTH_MarR-typ"/>
</dbReference>
<evidence type="ECO:0000256" key="1">
    <source>
        <dbReference type="ARBA" id="ARBA00023015"/>
    </source>
</evidence>
<dbReference type="GO" id="GO:0003700">
    <property type="term" value="F:DNA-binding transcription factor activity"/>
    <property type="evidence" value="ECO:0007669"/>
    <property type="project" value="InterPro"/>
</dbReference>
<comment type="similarity">
    <text evidence="4">Belongs to the GbsR family.</text>
</comment>
<dbReference type="PIRSF" id="PIRSF006707">
    <property type="entry name" value="MJ1563"/>
    <property type="match status" value="1"/>
</dbReference>
<organism evidence="6 7">
    <name type="scientific">Virgibacillus salarius</name>
    <dbReference type="NCBI Taxonomy" id="447199"/>
    <lineage>
        <taxon>Bacteria</taxon>
        <taxon>Bacillati</taxon>
        <taxon>Bacillota</taxon>
        <taxon>Bacilli</taxon>
        <taxon>Bacillales</taxon>
        <taxon>Bacillaceae</taxon>
        <taxon>Virgibacillus</taxon>
    </lineage>
</organism>
<dbReference type="InterPro" id="IPR026282">
    <property type="entry name" value="MJ1563"/>
</dbReference>
<keyword evidence="7" id="KW-1185">Reference proteome</keyword>
<keyword evidence="2 4" id="KW-0238">DNA-binding</keyword>
<evidence type="ECO:0000259" key="5">
    <source>
        <dbReference type="Pfam" id="PF12802"/>
    </source>
</evidence>
<accession>A0A941I9S7</accession>
<dbReference type="AlphaFoldDB" id="A0A941I9S7"/>
<keyword evidence="3 4" id="KW-0804">Transcription</keyword>
<gene>
    <name evidence="6" type="ORF">KCX74_01370</name>
</gene>
<dbReference type="RefSeq" id="WP_034679632.1">
    <property type="nucleotide sequence ID" value="NZ_BAAACY010000124.1"/>
</dbReference>
<evidence type="ECO:0000313" key="6">
    <source>
        <dbReference type="EMBL" id="MBR7794687.1"/>
    </source>
</evidence>
<dbReference type="InterPro" id="IPR036388">
    <property type="entry name" value="WH-like_DNA-bd_sf"/>
</dbReference>
<feature type="domain" description="HTH marR-type" evidence="5">
    <location>
        <begin position="27"/>
        <end position="79"/>
    </location>
</feature>